<dbReference type="GeneID" id="43607531"/>
<comment type="caution">
    <text evidence="2">The sequence shown here is derived from an EMBL/GenBank/DDBJ whole genome shotgun (WGS) entry which is preliminary data.</text>
</comment>
<evidence type="ECO:0000313" key="2">
    <source>
        <dbReference type="EMBL" id="KAF4478290.1"/>
    </source>
</evidence>
<gene>
    <name evidence="2" type="ORF">CGGC5_v013795</name>
</gene>
<keyword evidence="3" id="KW-1185">Reference proteome</keyword>
<dbReference type="InParanoid" id="A0A7J6INH5"/>
<dbReference type="RefSeq" id="XP_066007800.1">
    <property type="nucleotide sequence ID" value="XM_066152985.1"/>
</dbReference>
<dbReference type="EMBL" id="ANPB02000008">
    <property type="protein sequence ID" value="KAF4478290.1"/>
    <property type="molecule type" value="Genomic_DNA"/>
</dbReference>
<sequence>MPVGHFAPETPKTSKLNFSGSPVSSPNVQPNCCWIRGRTPHGVARALTPSRPKAEERHRLHIETADLDCLALNPTRPNRRSRTSLVAHSPLHTYFTTPYSTCLAQSPVRYSQLDTSSHSHRLSLSIGVRQVKVPLQTQDYLRPFRSYLCDTAQQPSQSVCYLERTTAAAQQDQTNPAPRQLHQHTLPTHTTYLPNLPTYLEIARAPYQRLSTANTVRFQPFYFYPVAVEVTLGSSHLDDLHSLHGLLSLSAPRQAV</sequence>
<reference evidence="2 3" key="1">
    <citation type="submission" date="2012-08" db="EMBL/GenBank/DDBJ databases">
        <authorList>
            <person name="Gan P.H.P."/>
            <person name="Ikeda K."/>
            <person name="Irieda H."/>
            <person name="Narusaka M."/>
            <person name="O'Connell R.J."/>
            <person name="Narusaka Y."/>
            <person name="Takano Y."/>
            <person name="Kubo Y."/>
            <person name="Shirasu K."/>
        </authorList>
    </citation>
    <scope>NUCLEOTIDE SEQUENCE [LARGE SCALE GENOMIC DNA]</scope>
    <source>
        <strain evidence="2 3">Nara gc5</strain>
    </source>
</reference>
<reference evidence="2 3" key="2">
    <citation type="submission" date="2020-04" db="EMBL/GenBank/DDBJ databases">
        <title>Genome sequencing and assembly of multiple isolates from the Colletotrichum gloeosporioides species complex.</title>
        <authorList>
            <person name="Gan P."/>
            <person name="Shirasu K."/>
        </authorList>
    </citation>
    <scope>NUCLEOTIDE SEQUENCE [LARGE SCALE GENOMIC DNA]</scope>
    <source>
        <strain evidence="2 3">Nara gc5</strain>
    </source>
</reference>
<proteinExistence type="predicted"/>
<feature type="compositionally biased region" description="Polar residues" evidence="1">
    <location>
        <begin position="11"/>
        <end position="25"/>
    </location>
</feature>
<evidence type="ECO:0000313" key="3">
    <source>
        <dbReference type="Proteomes" id="UP000011096"/>
    </source>
</evidence>
<protein>
    <submittedName>
        <fullName evidence="2">Uncharacterized protein</fullName>
    </submittedName>
</protein>
<feature type="region of interest" description="Disordered" evidence="1">
    <location>
        <begin position="1"/>
        <end position="25"/>
    </location>
</feature>
<evidence type="ECO:0000256" key="1">
    <source>
        <dbReference type="SAM" id="MobiDB-lite"/>
    </source>
</evidence>
<accession>A0A7J6INH5</accession>
<name>A0A7J6INH5_COLFN</name>
<organism evidence="2 3">
    <name type="scientific">Colletotrichum fructicola (strain Nara gc5)</name>
    <name type="common">Anthracnose fungus</name>
    <name type="synonym">Colletotrichum gloeosporioides (strain Nara gc5)</name>
    <dbReference type="NCBI Taxonomy" id="1213859"/>
    <lineage>
        <taxon>Eukaryota</taxon>
        <taxon>Fungi</taxon>
        <taxon>Dikarya</taxon>
        <taxon>Ascomycota</taxon>
        <taxon>Pezizomycotina</taxon>
        <taxon>Sordariomycetes</taxon>
        <taxon>Hypocreomycetidae</taxon>
        <taxon>Glomerellales</taxon>
        <taxon>Glomerellaceae</taxon>
        <taxon>Colletotrichum</taxon>
        <taxon>Colletotrichum gloeosporioides species complex</taxon>
    </lineage>
</organism>
<dbReference type="AlphaFoldDB" id="A0A7J6INH5"/>
<dbReference type="Proteomes" id="UP000011096">
    <property type="component" value="Unassembled WGS sequence"/>
</dbReference>